<feature type="domain" description="DUF632" evidence="3">
    <location>
        <begin position="540"/>
        <end position="860"/>
    </location>
</feature>
<dbReference type="Pfam" id="PF04782">
    <property type="entry name" value="DUF632"/>
    <property type="match status" value="1"/>
</dbReference>
<name>A0A7J7GNF0_CAMSI</name>
<feature type="region of interest" description="Disordered" evidence="2">
    <location>
        <begin position="310"/>
        <end position="346"/>
    </location>
</feature>
<evidence type="ECO:0000259" key="3">
    <source>
        <dbReference type="Pfam" id="PF04782"/>
    </source>
</evidence>
<dbReference type="EMBL" id="JACBKZ010000009">
    <property type="protein sequence ID" value="KAF5942312.1"/>
    <property type="molecule type" value="Genomic_DNA"/>
</dbReference>
<dbReference type="PANTHER" id="PTHR21450:SF2">
    <property type="entry name" value="FAMILY PROTEIN, PUTATIVE (DUF630 AND DUF632)-RELATED"/>
    <property type="match status" value="1"/>
</dbReference>
<dbReference type="InterPro" id="IPR006868">
    <property type="entry name" value="DUF630"/>
</dbReference>
<reference evidence="6" key="1">
    <citation type="journal article" date="2020" name="Nat. Commun.">
        <title>Genome assembly of wild tea tree DASZ reveals pedigree and selection history of tea varieties.</title>
        <authorList>
            <person name="Zhang W."/>
            <person name="Zhang Y."/>
            <person name="Qiu H."/>
            <person name="Guo Y."/>
            <person name="Wan H."/>
            <person name="Zhang X."/>
            <person name="Scossa F."/>
            <person name="Alseekh S."/>
            <person name="Zhang Q."/>
            <person name="Wang P."/>
            <person name="Xu L."/>
            <person name="Schmidt M.H."/>
            <person name="Jia X."/>
            <person name="Li D."/>
            <person name="Zhu A."/>
            <person name="Guo F."/>
            <person name="Chen W."/>
            <person name="Ni D."/>
            <person name="Usadel B."/>
            <person name="Fernie A.R."/>
            <person name="Wen W."/>
        </authorList>
    </citation>
    <scope>NUCLEOTIDE SEQUENCE [LARGE SCALE GENOMIC DNA]</scope>
    <source>
        <strain evidence="6">cv. G240</strain>
    </source>
</reference>
<keyword evidence="6" id="KW-1185">Reference proteome</keyword>
<feature type="region of interest" description="Disordered" evidence="2">
    <location>
        <begin position="371"/>
        <end position="505"/>
    </location>
</feature>
<reference evidence="5 6" key="2">
    <citation type="submission" date="2020-07" db="EMBL/GenBank/DDBJ databases">
        <title>Genome assembly of wild tea tree DASZ reveals pedigree and selection history of tea varieties.</title>
        <authorList>
            <person name="Zhang W."/>
        </authorList>
    </citation>
    <scope>NUCLEOTIDE SEQUENCE [LARGE SCALE GENOMIC DNA]</scope>
    <source>
        <strain evidence="6">cv. G240</strain>
        <tissue evidence="5">Leaf</tissue>
    </source>
</reference>
<protein>
    <recommendedName>
        <fullName evidence="7">DUF632 domain-containing protein</fullName>
    </recommendedName>
</protein>
<evidence type="ECO:0008006" key="7">
    <source>
        <dbReference type="Google" id="ProtNLM"/>
    </source>
</evidence>
<gene>
    <name evidence="5" type="ORF">HYC85_019954</name>
</gene>
<evidence type="ECO:0000256" key="1">
    <source>
        <dbReference type="SAM" id="Coils"/>
    </source>
</evidence>
<dbReference type="Proteomes" id="UP000593564">
    <property type="component" value="Unassembled WGS sequence"/>
</dbReference>
<evidence type="ECO:0000256" key="2">
    <source>
        <dbReference type="SAM" id="MobiDB-lite"/>
    </source>
</evidence>
<feature type="compositionally biased region" description="Basic and acidic residues" evidence="2">
    <location>
        <begin position="474"/>
        <end position="484"/>
    </location>
</feature>
<feature type="compositionally biased region" description="Basic and acidic residues" evidence="2">
    <location>
        <begin position="399"/>
        <end position="416"/>
    </location>
</feature>
<feature type="compositionally biased region" description="Polar residues" evidence="2">
    <location>
        <begin position="419"/>
        <end position="460"/>
    </location>
</feature>
<evidence type="ECO:0000313" key="5">
    <source>
        <dbReference type="EMBL" id="KAF5942312.1"/>
    </source>
</evidence>
<dbReference type="Pfam" id="PF04783">
    <property type="entry name" value="DUF630"/>
    <property type="match status" value="1"/>
</dbReference>
<feature type="region of interest" description="Disordered" evidence="2">
    <location>
        <begin position="898"/>
        <end position="918"/>
    </location>
</feature>
<feature type="compositionally biased region" description="Polar residues" evidence="2">
    <location>
        <begin position="907"/>
        <end position="918"/>
    </location>
</feature>
<feature type="compositionally biased region" description="Low complexity" evidence="2">
    <location>
        <begin position="176"/>
        <end position="189"/>
    </location>
</feature>
<feature type="compositionally biased region" description="Low complexity" evidence="2">
    <location>
        <begin position="136"/>
        <end position="154"/>
    </location>
</feature>
<dbReference type="AlphaFoldDB" id="A0A7J7GNF0"/>
<feature type="region of interest" description="Disordered" evidence="2">
    <location>
        <begin position="113"/>
        <end position="223"/>
    </location>
</feature>
<evidence type="ECO:0000313" key="6">
    <source>
        <dbReference type="Proteomes" id="UP000593564"/>
    </source>
</evidence>
<evidence type="ECO:0000259" key="4">
    <source>
        <dbReference type="Pfam" id="PF04783"/>
    </source>
</evidence>
<feature type="compositionally biased region" description="Pro residues" evidence="2">
    <location>
        <begin position="333"/>
        <end position="342"/>
    </location>
</feature>
<feature type="compositionally biased region" description="Basic and acidic residues" evidence="2">
    <location>
        <begin position="496"/>
        <end position="505"/>
    </location>
</feature>
<dbReference type="PANTHER" id="PTHR21450">
    <property type="entry name" value="PROTEIN ALTERED PHOSPHATE STARVATION RESPONSE 1"/>
    <property type="match status" value="1"/>
</dbReference>
<feature type="domain" description="DUF630" evidence="4">
    <location>
        <begin position="47"/>
        <end position="105"/>
    </location>
</feature>
<feature type="coiled-coil region" evidence="1">
    <location>
        <begin position="923"/>
        <end position="954"/>
    </location>
</feature>
<organism evidence="5 6">
    <name type="scientific">Camellia sinensis</name>
    <name type="common">Tea plant</name>
    <name type="synonym">Thea sinensis</name>
    <dbReference type="NCBI Taxonomy" id="4442"/>
    <lineage>
        <taxon>Eukaryota</taxon>
        <taxon>Viridiplantae</taxon>
        <taxon>Streptophyta</taxon>
        <taxon>Embryophyta</taxon>
        <taxon>Tracheophyta</taxon>
        <taxon>Spermatophyta</taxon>
        <taxon>Magnoliopsida</taxon>
        <taxon>eudicotyledons</taxon>
        <taxon>Gunneridae</taxon>
        <taxon>Pentapetalae</taxon>
        <taxon>asterids</taxon>
        <taxon>Ericales</taxon>
        <taxon>Theaceae</taxon>
        <taxon>Camellia</taxon>
    </lineage>
</organism>
<sequence>MTTTMTTAGQQAYKYKYREIKREKAVGFEMSEVRFGLGFCLAAVVDMGCGGSKVDEFPLVIRCRERKELIRAAADHRYALAAAHVDYFRSLTVVGDALRRFVDEELVIASPSDSPVLTLPSGKGKSKKNKNKSGNHKNSSSSTSLSHSGSGSHIHLSDDDDDDYDQDRDGGDSHLHLSSGSDSELGSDSGHIHIHDSPGVEVEGPSYSSPTPQTGWGPYGVYPPPQTADWGPYGGYPPEPPPQTSWSSYVMNSPSKPAWDQYGVNSTSTSYAYYMKRSSPQVQSVIYDPTKPDTSYSYWNSYSSDPYENSGFFGFPMSSPPGGPQNQQQNTPAGPPPPPSPPKVSAWNFLNPFDGYDSGYPGYYSYSRHGGGSIASSPDSNEVREREGIPDLEDETETEAYRKFQKGENLNKDGKKNSGVGTSRAVPSQKQSSEGSSKTVRSHGSSEGTTRGIPPQNNEGTSRKVPSPNSKATHSVDVKEEKGSPDSIISIITEDGSVKSTEDGSERKKGVTFEVDAASMHKIESPKLRAKISAHGTRDLQEAVTEIRDDFATASSFGKEVAMLLEAGKDALSGLGLVYIKEQEAEIKGSRMAAMVVEEFNGMILSRIAYMVAPSLSSSHPPARRSNTNMKPCNLSSTLEKLYVWEKKLYKEVKDEERLRVIYEKQCKMLKVLDDRGAESSKIDAARASVRKLLTKLNVCVKAVETISSRIQKLRDEELQPQVTELIYGLRRMWKTMLKCHQKQFQAIMESKTSLRANTRSRRDSNLRATIELEMELRAWFNRFSEWIKTQKSFIESLNGWLLRCLVHEPEESPDGIVPFSPGRIGAPPIFVICNDWFQAMETISEIGPPNAIRNFASSLLQLWEKQDEEQKQRLKAEYLSKDFEKRLKTLRMERGRMERGQDAMSDKTSGSLVPSENGVSPLDDLKVDLDSMRKRLEEEKARHKEAAKLVHNAASSSLQGGLIPIFEELSNFTSEALKAYEHVRIENQSQKTGGK</sequence>
<feature type="compositionally biased region" description="Basic residues" evidence="2">
    <location>
        <begin position="124"/>
        <end position="135"/>
    </location>
</feature>
<keyword evidence="1" id="KW-0175">Coiled coil</keyword>
<accession>A0A7J7GNF0</accession>
<dbReference type="InterPro" id="IPR006867">
    <property type="entry name" value="DUF632"/>
</dbReference>
<comment type="caution">
    <text evidence="5">The sequence shown here is derived from an EMBL/GenBank/DDBJ whole genome shotgun (WGS) entry which is preliminary data.</text>
</comment>
<proteinExistence type="predicted"/>